<feature type="transmembrane region" description="Helical" evidence="7">
    <location>
        <begin position="49"/>
        <end position="69"/>
    </location>
</feature>
<sequence>MKQQKAPLRADRSNVKPPGKGRPGANKAKPYKEHLGFRGGLSELWKNRLLYLMTVPSIIWVLVFCYYPMYGVLIAFKRFSYKDGIWGSPWVGMENFQFLFNYNGIGRVFFNTVFLNILFLASSTLLSILLALVFVEIKHKVYNKVVQTIAIFPHFVSWTVVAMFLSGIIGSSGMVTRWITDATGTSPEFYTNAAWWPLILVLLRIWQGAGYGTIVYVAAITGFDQEMYEAAKVDGATRLQQITKITLPLLKVTAIMLTIMGIGKIFAGDFGMIYALVGDNAQLYPTTDVIDTFVYRALRQLNNLGMSTATSLFQSVVGLILVFTTNQITKRIEPDAAIF</sequence>
<feature type="transmembrane region" description="Helical" evidence="7">
    <location>
        <begin position="254"/>
        <end position="277"/>
    </location>
</feature>
<evidence type="ECO:0000256" key="3">
    <source>
        <dbReference type="ARBA" id="ARBA00022475"/>
    </source>
</evidence>
<evidence type="ECO:0000256" key="2">
    <source>
        <dbReference type="ARBA" id="ARBA00022448"/>
    </source>
</evidence>
<evidence type="ECO:0000256" key="1">
    <source>
        <dbReference type="ARBA" id="ARBA00004651"/>
    </source>
</evidence>
<feature type="transmembrane region" description="Helical" evidence="7">
    <location>
        <begin position="195"/>
        <end position="219"/>
    </location>
</feature>
<evidence type="ECO:0000313" key="10">
    <source>
        <dbReference type="EMBL" id="HJC25063.1"/>
    </source>
</evidence>
<dbReference type="Gene3D" id="1.10.3720.10">
    <property type="entry name" value="MetI-like"/>
    <property type="match status" value="1"/>
</dbReference>
<comment type="subcellular location">
    <subcellularLocation>
        <location evidence="1 7">Cell membrane</location>
        <topology evidence="1 7">Multi-pass membrane protein</topology>
    </subcellularLocation>
</comment>
<keyword evidence="2 7" id="KW-0813">Transport</keyword>
<feature type="transmembrane region" description="Helical" evidence="7">
    <location>
        <begin position="108"/>
        <end position="135"/>
    </location>
</feature>
<keyword evidence="5 7" id="KW-1133">Transmembrane helix</keyword>
<evidence type="ECO:0000256" key="6">
    <source>
        <dbReference type="ARBA" id="ARBA00023136"/>
    </source>
</evidence>
<keyword evidence="3" id="KW-1003">Cell membrane</keyword>
<comment type="caution">
    <text evidence="10">The sequence shown here is derived from an EMBL/GenBank/DDBJ whole genome shotgun (WGS) entry which is preliminary data.</text>
</comment>
<keyword evidence="6 7" id="KW-0472">Membrane</keyword>
<feature type="transmembrane region" description="Helical" evidence="7">
    <location>
        <begin position="304"/>
        <end position="323"/>
    </location>
</feature>
<reference evidence="10" key="2">
    <citation type="submission" date="2021-04" db="EMBL/GenBank/DDBJ databases">
        <authorList>
            <person name="Gilroy R."/>
        </authorList>
    </citation>
    <scope>NUCLEOTIDE SEQUENCE</scope>
    <source>
        <strain evidence="10">USAMLcec2-132</strain>
    </source>
</reference>
<feature type="region of interest" description="Disordered" evidence="8">
    <location>
        <begin position="1"/>
        <end position="31"/>
    </location>
</feature>
<dbReference type="PANTHER" id="PTHR43227:SF11">
    <property type="entry name" value="BLL4140 PROTEIN"/>
    <property type="match status" value="1"/>
</dbReference>
<name>A0A9D2SR14_9FIRM</name>
<dbReference type="GO" id="GO:0005886">
    <property type="term" value="C:plasma membrane"/>
    <property type="evidence" value="ECO:0007669"/>
    <property type="project" value="UniProtKB-SubCell"/>
</dbReference>
<comment type="similarity">
    <text evidence="7">Belongs to the binding-protein-dependent transport system permease family.</text>
</comment>
<keyword evidence="4 7" id="KW-0812">Transmembrane</keyword>
<accession>A0A9D2SR14</accession>
<dbReference type="GO" id="GO:0055085">
    <property type="term" value="P:transmembrane transport"/>
    <property type="evidence" value="ECO:0007669"/>
    <property type="project" value="InterPro"/>
</dbReference>
<organism evidence="10 11">
    <name type="scientific">Candidatus Eisenbergiella merdavium</name>
    <dbReference type="NCBI Taxonomy" id="2838551"/>
    <lineage>
        <taxon>Bacteria</taxon>
        <taxon>Bacillati</taxon>
        <taxon>Bacillota</taxon>
        <taxon>Clostridia</taxon>
        <taxon>Lachnospirales</taxon>
        <taxon>Lachnospiraceae</taxon>
        <taxon>Eisenbergiella</taxon>
    </lineage>
</organism>
<dbReference type="Pfam" id="PF00528">
    <property type="entry name" value="BPD_transp_1"/>
    <property type="match status" value="1"/>
</dbReference>
<proteinExistence type="inferred from homology"/>
<dbReference type="Proteomes" id="UP000823891">
    <property type="component" value="Unassembled WGS sequence"/>
</dbReference>
<dbReference type="PANTHER" id="PTHR43227">
    <property type="entry name" value="BLL4140 PROTEIN"/>
    <property type="match status" value="1"/>
</dbReference>
<dbReference type="SUPFAM" id="SSF161098">
    <property type="entry name" value="MetI-like"/>
    <property type="match status" value="1"/>
</dbReference>
<dbReference type="PROSITE" id="PS50928">
    <property type="entry name" value="ABC_TM1"/>
    <property type="match status" value="1"/>
</dbReference>
<dbReference type="InterPro" id="IPR000515">
    <property type="entry name" value="MetI-like"/>
</dbReference>
<evidence type="ECO:0000256" key="7">
    <source>
        <dbReference type="RuleBase" id="RU363032"/>
    </source>
</evidence>
<feature type="transmembrane region" description="Helical" evidence="7">
    <location>
        <begin position="155"/>
        <end position="175"/>
    </location>
</feature>
<reference evidence="10" key="1">
    <citation type="journal article" date="2021" name="PeerJ">
        <title>Extensive microbial diversity within the chicken gut microbiome revealed by metagenomics and culture.</title>
        <authorList>
            <person name="Gilroy R."/>
            <person name="Ravi A."/>
            <person name="Getino M."/>
            <person name="Pursley I."/>
            <person name="Horton D.L."/>
            <person name="Alikhan N.F."/>
            <person name="Baker D."/>
            <person name="Gharbi K."/>
            <person name="Hall N."/>
            <person name="Watson M."/>
            <person name="Adriaenssens E.M."/>
            <person name="Foster-Nyarko E."/>
            <person name="Jarju S."/>
            <person name="Secka A."/>
            <person name="Antonio M."/>
            <person name="Oren A."/>
            <person name="Chaudhuri R.R."/>
            <person name="La Ragione R."/>
            <person name="Hildebrand F."/>
            <person name="Pallen M.J."/>
        </authorList>
    </citation>
    <scope>NUCLEOTIDE SEQUENCE</scope>
    <source>
        <strain evidence="10">USAMLcec2-132</strain>
    </source>
</reference>
<evidence type="ECO:0000256" key="8">
    <source>
        <dbReference type="SAM" id="MobiDB-lite"/>
    </source>
</evidence>
<gene>
    <name evidence="10" type="ORF">H9761_15420</name>
</gene>
<feature type="domain" description="ABC transmembrane type-1" evidence="9">
    <location>
        <begin position="109"/>
        <end position="325"/>
    </location>
</feature>
<dbReference type="InterPro" id="IPR035906">
    <property type="entry name" value="MetI-like_sf"/>
</dbReference>
<dbReference type="InterPro" id="IPR050809">
    <property type="entry name" value="UgpAE/MalFG_permease"/>
</dbReference>
<evidence type="ECO:0000259" key="9">
    <source>
        <dbReference type="PROSITE" id="PS50928"/>
    </source>
</evidence>
<dbReference type="EMBL" id="DWWS01000054">
    <property type="protein sequence ID" value="HJC25063.1"/>
    <property type="molecule type" value="Genomic_DNA"/>
</dbReference>
<evidence type="ECO:0000256" key="5">
    <source>
        <dbReference type="ARBA" id="ARBA00022989"/>
    </source>
</evidence>
<protein>
    <submittedName>
        <fullName evidence="10">ABC transporter permease subunit</fullName>
    </submittedName>
</protein>
<dbReference type="AlphaFoldDB" id="A0A9D2SR14"/>
<evidence type="ECO:0000256" key="4">
    <source>
        <dbReference type="ARBA" id="ARBA00022692"/>
    </source>
</evidence>
<dbReference type="CDD" id="cd06261">
    <property type="entry name" value="TM_PBP2"/>
    <property type="match status" value="1"/>
</dbReference>
<evidence type="ECO:0000313" key="11">
    <source>
        <dbReference type="Proteomes" id="UP000823891"/>
    </source>
</evidence>